<dbReference type="PANTHER" id="PTHR13789:SF315">
    <property type="entry name" value="FAD-DEPENDENT MONOOXYGENASE MDPD"/>
    <property type="match status" value="1"/>
</dbReference>
<evidence type="ECO:0000256" key="3">
    <source>
        <dbReference type="ARBA" id="ARBA00022630"/>
    </source>
</evidence>
<dbReference type="Pfam" id="PF01494">
    <property type="entry name" value="FAD_binding_3"/>
    <property type="match status" value="1"/>
</dbReference>
<comment type="similarity">
    <text evidence="2">Belongs to the paxM FAD-dependent monooxygenase family.</text>
</comment>
<evidence type="ECO:0000256" key="6">
    <source>
        <dbReference type="ARBA" id="ARBA00023033"/>
    </source>
</evidence>
<dbReference type="Gene3D" id="3.50.50.60">
    <property type="entry name" value="FAD/NAD(P)-binding domain"/>
    <property type="match status" value="1"/>
</dbReference>
<dbReference type="PRINTS" id="PR00420">
    <property type="entry name" value="RNGMNOXGNASE"/>
</dbReference>
<sequence length="471" mass="53179">MVVFEFDIEVLPESRDWIHQKLFTTWARPPLMVLVVGAGTGGLMSALECWRNGHEGVGILERSENPVFAGDIIIFGPSAVRTLRHWPQMCKELAEDSRESETYYRRHYGELILGPSVPIYNDPEYLEERRGLPFVAPFQIRRKFHEMLLRQVARIGLRIQYGQRAEKYFEDDSVGVGGVFTQEGVQHAADLVIAADGHHSSSELLIADKRLPTRSSGMSVYRTAFPTELAMRNDAFQKQWGERTKKETSQDEPKESWDPDVSSQEVLAVLDRVSDWHPAIQGLVSWTPEGSITHWPLLWRNLRPKWTSKSGRVVQVEHVAHTTVPSSVSGGTLAVEDAVTLAACLRHACTDSASKNGPLGARVYNLLRYGRASCVQKMAFVNSQLMGATDWENIRKDPKQIRLKFPKWVFRHDAETYVDDKFSQAQAHVLEGQSFPNTNTPAGHLFKPWTIEEIHKDIAEGKVIADLLNGD</sequence>
<dbReference type="SUPFAM" id="SSF51905">
    <property type="entry name" value="FAD/NAD(P)-binding domain"/>
    <property type="match status" value="1"/>
</dbReference>
<feature type="region of interest" description="Disordered" evidence="7">
    <location>
        <begin position="239"/>
        <end position="262"/>
    </location>
</feature>
<dbReference type="GO" id="GO:0004497">
    <property type="term" value="F:monooxygenase activity"/>
    <property type="evidence" value="ECO:0007669"/>
    <property type="project" value="UniProtKB-KW"/>
</dbReference>
<comment type="cofactor">
    <cofactor evidence="1">
        <name>FAD</name>
        <dbReference type="ChEBI" id="CHEBI:57692"/>
    </cofactor>
</comment>
<name>M2V3D8_COCH5</name>
<feature type="domain" description="FAD-binding" evidence="8">
    <location>
        <begin position="33"/>
        <end position="355"/>
    </location>
</feature>
<protein>
    <recommendedName>
        <fullName evidence="8">FAD-binding domain-containing protein</fullName>
    </recommendedName>
</protein>
<dbReference type="GO" id="GO:0071949">
    <property type="term" value="F:FAD binding"/>
    <property type="evidence" value="ECO:0007669"/>
    <property type="project" value="InterPro"/>
</dbReference>
<reference evidence="10" key="2">
    <citation type="journal article" date="2013" name="PLoS Genet.">
        <title>Comparative genome structure, secondary metabolite, and effector coding capacity across Cochliobolus pathogens.</title>
        <authorList>
            <person name="Condon B.J."/>
            <person name="Leng Y."/>
            <person name="Wu D."/>
            <person name="Bushley K.E."/>
            <person name="Ohm R.A."/>
            <person name="Otillar R."/>
            <person name="Martin J."/>
            <person name="Schackwitz W."/>
            <person name="Grimwood J."/>
            <person name="MohdZainudin N."/>
            <person name="Xue C."/>
            <person name="Wang R."/>
            <person name="Manning V.A."/>
            <person name="Dhillon B."/>
            <person name="Tu Z.J."/>
            <person name="Steffenson B.J."/>
            <person name="Salamov A."/>
            <person name="Sun H."/>
            <person name="Lowry S."/>
            <person name="LaButti K."/>
            <person name="Han J."/>
            <person name="Copeland A."/>
            <person name="Lindquist E."/>
            <person name="Barry K."/>
            <person name="Schmutz J."/>
            <person name="Baker S.E."/>
            <person name="Ciuffetti L.M."/>
            <person name="Grigoriev I.V."/>
            <person name="Zhong S."/>
            <person name="Turgeon B.G."/>
        </authorList>
    </citation>
    <scope>NUCLEOTIDE SEQUENCE [LARGE SCALE GENOMIC DNA]</scope>
    <source>
        <strain evidence="10">C5 / ATCC 48332 / race O</strain>
    </source>
</reference>
<keyword evidence="5" id="KW-0560">Oxidoreductase</keyword>
<organism evidence="9 10">
    <name type="scientific">Cochliobolus heterostrophus (strain C5 / ATCC 48332 / race O)</name>
    <name type="common">Southern corn leaf blight fungus</name>
    <name type="synonym">Bipolaris maydis</name>
    <dbReference type="NCBI Taxonomy" id="701091"/>
    <lineage>
        <taxon>Eukaryota</taxon>
        <taxon>Fungi</taxon>
        <taxon>Dikarya</taxon>
        <taxon>Ascomycota</taxon>
        <taxon>Pezizomycotina</taxon>
        <taxon>Dothideomycetes</taxon>
        <taxon>Pleosporomycetidae</taxon>
        <taxon>Pleosporales</taxon>
        <taxon>Pleosporineae</taxon>
        <taxon>Pleosporaceae</taxon>
        <taxon>Bipolaris</taxon>
    </lineage>
</organism>
<dbReference type="OrthoDB" id="16820at2759"/>
<keyword evidence="3" id="KW-0285">Flavoprotein</keyword>
<dbReference type="Proteomes" id="UP000016936">
    <property type="component" value="Unassembled WGS sequence"/>
</dbReference>
<evidence type="ECO:0000313" key="10">
    <source>
        <dbReference type="Proteomes" id="UP000016936"/>
    </source>
</evidence>
<dbReference type="eggNOG" id="KOG2614">
    <property type="taxonomic scope" value="Eukaryota"/>
</dbReference>
<keyword evidence="6" id="KW-0503">Monooxygenase</keyword>
<evidence type="ECO:0000313" key="9">
    <source>
        <dbReference type="EMBL" id="EMD94517.1"/>
    </source>
</evidence>
<dbReference type="InterPro" id="IPR002938">
    <property type="entry name" value="FAD-bd"/>
</dbReference>
<dbReference type="EMBL" id="KB445572">
    <property type="protein sequence ID" value="EMD94517.1"/>
    <property type="molecule type" value="Genomic_DNA"/>
</dbReference>
<dbReference type="HOGENOM" id="CLU_009665_19_1_1"/>
<proteinExistence type="inferred from homology"/>
<evidence type="ECO:0000256" key="7">
    <source>
        <dbReference type="SAM" id="MobiDB-lite"/>
    </source>
</evidence>
<evidence type="ECO:0000256" key="2">
    <source>
        <dbReference type="ARBA" id="ARBA00007992"/>
    </source>
</evidence>
<feature type="compositionally biased region" description="Basic and acidic residues" evidence="7">
    <location>
        <begin position="240"/>
        <end position="257"/>
    </location>
</feature>
<dbReference type="AlphaFoldDB" id="M2V3D8"/>
<evidence type="ECO:0000256" key="1">
    <source>
        <dbReference type="ARBA" id="ARBA00001974"/>
    </source>
</evidence>
<keyword evidence="10" id="KW-1185">Reference proteome</keyword>
<gene>
    <name evidence="9" type="ORF">COCHEDRAFT_1153792</name>
</gene>
<evidence type="ECO:0000259" key="8">
    <source>
        <dbReference type="Pfam" id="PF01494"/>
    </source>
</evidence>
<accession>M2V3D8</accession>
<dbReference type="PANTHER" id="PTHR13789">
    <property type="entry name" value="MONOOXYGENASE"/>
    <property type="match status" value="1"/>
</dbReference>
<evidence type="ECO:0000256" key="4">
    <source>
        <dbReference type="ARBA" id="ARBA00022827"/>
    </source>
</evidence>
<dbReference type="InterPro" id="IPR036188">
    <property type="entry name" value="FAD/NAD-bd_sf"/>
</dbReference>
<reference evidence="9 10" key="1">
    <citation type="journal article" date="2012" name="PLoS Pathog.">
        <title>Diverse lifestyles and strategies of plant pathogenesis encoded in the genomes of eighteen Dothideomycetes fungi.</title>
        <authorList>
            <person name="Ohm R.A."/>
            <person name="Feau N."/>
            <person name="Henrissat B."/>
            <person name="Schoch C.L."/>
            <person name="Horwitz B.A."/>
            <person name="Barry K.W."/>
            <person name="Condon B.J."/>
            <person name="Copeland A.C."/>
            <person name="Dhillon B."/>
            <person name="Glaser F."/>
            <person name="Hesse C.N."/>
            <person name="Kosti I."/>
            <person name="LaButti K."/>
            <person name="Lindquist E.A."/>
            <person name="Lucas S."/>
            <person name="Salamov A.A."/>
            <person name="Bradshaw R.E."/>
            <person name="Ciuffetti L."/>
            <person name="Hamelin R.C."/>
            <person name="Kema G.H.J."/>
            <person name="Lawrence C."/>
            <person name="Scott J.A."/>
            <person name="Spatafora J.W."/>
            <person name="Turgeon B.G."/>
            <person name="de Wit P.J.G.M."/>
            <person name="Zhong S."/>
            <person name="Goodwin S.B."/>
            <person name="Grigoriev I.V."/>
        </authorList>
    </citation>
    <scope>NUCLEOTIDE SEQUENCE [LARGE SCALE GENOMIC DNA]</scope>
    <source>
        <strain evidence="10">C5 / ATCC 48332 / race O</strain>
    </source>
</reference>
<dbReference type="InterPro" id="IPR050493">
    <property type="entry name" value="FAD-dep_Monooxygenase_BioMet"/>
</dbReference>
<evidence type="ECO:0000256" key="5">
    <source>
        <dbReference type="ARBA" id="ARBA00023002"/>
    </source>
</evidence>
<dbReference type="STRING" id="701091.M2V3D8"/>
<dbReference type="OMA" id="ANESWVP"/>
<keyword evidence="4" id="KW-0274">FAD</keyword>